<name>A0A1W1DAU2_9ZZZZ</name>
<dbReference type="EMBL" id="FPHR01000030">
    <property type="protein sequence ID" value="SFV77630.1"/>
    <property type="molecule type" value="Genomic_DNA"/>
</dbReference>
<dbReference type="SUPFAM" id="SSF55718">
    <property type="entry name" value="SCP-like"/>
    <property type="match status" value="1"/>
</dbReference>
<sequence length="170" mass="18997">MQHFALEQALNYLIQTGEIDLKPLDNKTIRFSLQDLPLDVNFVCTNDRIFVISDTNRNSDVDISLGASVFFALFKGEDLSDLLRQDKIVIHGDVKTAQLLVDLLQTVDIDLEEVLSQYTGDIVAHKAGKIAKNFKKIAQKSSNPLDAIKDGLSALLITPTVSKLYKKDRH</sequence>
<gene>
    <name evidence="2" type="ORF">MNB_SUP05-4-1075</name>
</gene>
<evidence type="ECO:0000259" key="1">
    <source>
        <dbReference type="Pfam" id="PF02036"/>
    </source>
</evidence>
<protein>
    <submittedName>
        <fullName evidence="2">Protein YigP (COG3165) clustered with ubiquinone biosynthetic genes</fullName>
    </submittedName>
</protein>
<accession>A0A1W1DAU2</accession>
<evidence type="ECO:0000313" key="2">
    <source>
        <dbReference type="EMBL" id="SFV77630.1"/>
    </source>
</evidence>
<proteinExistence type="predicted"/>
<reference evidence="2" key="1">
    <citation type="submission" date="2016-10" db="EMBL/GenBank/DDBJ databases">
        <authorList>
            <person name="de Groot N.N."/>
        </authorList>
    </citation>
    <scope>NUCLEOTIDE SEQUENCE</scope>
</reference>
<keyword evidence="2" id="KW-0830">Ubiquinone</keyword>
<dbReference type="InterPro" id="IPR038989">
    <property type="entry name" value="UbiJ"/>
</dbReference>
<dbReference type="AlphaFoldDB" id="A0A1W1DAU2"/>
<dbReference type="InterPro" id="IPR036527">
    <property type="entry name" value="SCP2_sterol-bd_dom_sf"/>
</dbReference>
<dbReference type="PANTHER" id="PTHR38693">
    <property type="entry name" value="UBIQUINONE BIOSYNTHESIS PROTEIN UBIJ"/>
    <property type="match status" value="1"/>
</dbReference>
<dbReference type="PANTHER" id="PTHR38693:SF1">
    <property type="entry name" value="UBIQUINONE BIOSYNTHESIS ACCESSORY FACTOR UBIJ"/>
    <property type="match status" value="1"/>
</dbReference>
<organism evidence="2">
    <name type="scientific">hydrothermal vent metagenome</name>
    <dbReference type="NCBI Taxonomy" id="652676"/>
    <lineage>
        <taxon>unclassified sequences</taxon>
        <taxon>metagenomes</taxon>
        <taxon>ecological metagenomes</taxon>
    </lineage>
</organism>
<dbReference type="InterPro" id="IPR003033">
    <property type="entry name" value="SCP2_sterol-bd_dom"/>
</dbReference>
<dbReference type="Pfam" id="PF02036">
    <property type="entry name" value="SCP2"/>
    <property type="match status" value="1"/>
</dbReference>
<dbReference type="GO" id="GO:0006744">
    <property type="term" value="P:ubiquinone biosynthetic process"/>
    <property type="evidence" value="ECO:0007669"/>
    <property type="project" value="InterPro"/>
</dbReference>
<feature type="domain" description="SCP2" evidence="1">
    <location>
        <begin position="16"/>
        <end position="105"/>
    </location>
</feature>